<feature type="transmembrane region" description="Helical" evidence="2">
    <location>
        <begin position="738"/>
        <end position="755"/>
    </location>
</feature>
<organism evidence="4 5">
    <name type="scientific">Pseudoalteromonas piscicida</name>
    <dbReference type="NCBI Taxonomy" id="43662"/>
    <lineage>
        <taxon>Bacteria</taxon>
        <taxon>Pseudomonadati</taxon>
        <taxon>Pseudomonadota</taxon>
        <taxon>Gammaproteobacteria</taxon>
        <taxon>Alteromonadales</taxon>
        <taxon>Pseudoalteromonadaceae</taxon>
        <taxon>Pseudoalteromonas</taxon>
    </lineage>
</organism>
<dbReference type="InterPro" id="IPR013378">
    <property type="entry name" value="InlB-like_B-rpt"/>
</dbReference>
<accession>A0A2A5JUF3</accession>
<keyword evidence="2" id="KW-1133">Transmembrane helix</keyword>
<keyword evidence="2" id="KW-0472">Membrane</keyword>
<keyword evidence="3" id="KW-0732">Signal</keyword>
<reference evidence="5" key="1">
    <citation type="journal article" date="2019" name="Genome Announc.">
        <title>Draft Genome Sequence of Pseudoalteromonas piscicida Strain 36Y ROTHPW, an Hypersaline Seawater Isolate from the South Coast of Sonora, Mexico.</title>
        <authorList>
            <person name="Sanchez-Diaz R."/>
            <person name="Molina-Garza Z.J."/>
            <person name="Cruz-Suarez L.E."/>
            <person name="Selvin J."/>
            <person name="Kiran G.S."/>
            <person name="Ibarra-Gamez J.C."/>
            <person name="Gomez-Gil B."/>
            <person name="Galaviz-Silva L."/>
        </authorList>
    </citation>
    <scope>NUCLEOTIDE SEQUENCE [LARGE SCALE GENOMIC DNA]</scope>
    <source>
        <strain evidence="5">36Y_RITHPW</strain>
    </source>
</reference>
<keyword evidence="2" id="KW-0812">Transmembrane</keyword>
<dbReference type="GO" id="GO:0030313">
    <property type="term" value="C:cell envelope"/>
    <property type="evidence" value="ECO:0007669"/>
    <property type="project" value="UniProtKB-SubCell"/>
</dbReference>
<sequence length="761" mass="83543">MSFNHFSKTTITTLLSGLTAVSAQASQPLNLDTITNPQIDCNTKIELLIANAASGVSDRLLPAESMLDVINTHCTQEQQTTNDAERNPPELRSIDFTSNSVNVNDGDKTVDITLRFYDASGVKSARVYLSPPTGFSWGGNKSAVAGNWQQTEEPDVYESKTRFTFTDADISGKWFLTLGHLVDVNNAVRFWLRESEIEAAGFNPYIVVSNDKVSEGVNPEIKSITISDTEVDVNTGDKTVNVTVEAYDQSTMSKGVIRVSPPSQYKSLAIKQAESSDWQETDVEGVYRSNYSFTFTDKDLPGEWFVASAMLTDSNGNMGVYNQGHFNTLGLPSVITVKNETELDMVPPRIDHIAFSSNQLRSASGEQKVTLTVTASDPSGMIKGYYALRAPEGSDAKDKLFTIEQWQPGNGQHEFVGTADLSFSTDDLQQGQGVWQLDASIQIDSAGIYSQGAKARELTTLGATPYIFVDEEQINKISVRDITGAKQVKMGSSIPVTLEITENTLPSLPSRFHLYLDSEAALKLKLQSIDNEYTTSCETLNNRHVCSFSNGSDIKSVQVSFNVTPSEVGEFTPTIRFSSEFPELDYTDNKTAFQITSYEPKLFNVVFKNWDGNVLSTQTIEESTSATAPQVPPREGYTFSGWSADFSNVDQDLIITAQFEITQYQVKFVDWNGTVLKTAEVSHGQAATPPEEPKRNGYLFTGWDLAFDKVTSELVIKAQYKASSTPTTAEKADKGSSGGAFSFLLAMLSTLVAFVRRRTSA</sequence>
<dbReference type="RefSeq" id="WP_099640799.1">
    <property type="nucleotide sequence ID" value="NZ_NKHF01000018.1"/>
</dbReference>
<comment type="subcellular location">
    <subcellularLocation>
        <location evidence="1">Cell envelope</location>
    </subcellularLocation>
</comment>
<proteinExistence type="predicted"/>
<dbReference type="Pfam" id="PF09479">
    <property type="entry name" value="Flg_new"/>
    <property type="match status" value="2"/>
</dbReference>
<keyword evidence="5" id="KW-1185">Reference proteome</keyword>
<evidence type="ECO:0000313" key="4">
    <source>
        <dbReference type="EMBL" id="PCK33040.1"/>
    </source>
</evidence>
<dbReference type="AlphaFoldDB" id="A0A2A5JUF3"/>
<name>A0A2A5JUF3_PSEO7</name>
<dbReference type="InterPro" id="IPR042229">
    <property type="entry name" value="Listeria/Bacterioides_rpt_sf"/>
</dbReference>
<dbReference type="Gene3D" id="2.60.40.4270">
    <property type="entry name" value="Listeria-Bacteroides repeat domain"/>
    <property type="match status" value="2"/>
</dbReference>
<feature type="signal peptide" evidence="3">
    <location>
        <begin position="1"/>
        <end position="25"/>
    </location>
</feature>
<dbReference type="OrthoDB" id="5762010at2"/>
<evidence type="ECO:0000256" key="2">
    <source>
        <dbReference type="SAM" id="Phobius"/>
    </source>
</evidence>
<evidence type="ECO:0000256" key="1">
    <source>
        <dbReference type="ARBA" id="ARBA00004196"/>
    </source>
</evidence>
<evidence type="ECO:0000313" key="5">
    <source>
        <dbReference type="Proteomes" id="UP000228621"/>
    </source>
</evidence>
<protein>
    <submittedName>
        <fullName evidence="4">Cell wall-binding protein</fullName>
    </submittedName>
</protein>
<comment type="caution">
    <text evidence="4">The sequence shown here is derived from an EMBL/GenBank/DDBJ whole genome shotgun (WGS) entry which is preliminary data.</text>
</comment>
<feature type="chain" id="PRO_5011997865" evidence="3">
    <location>
        <begin position="26"/>
        <end position="761"/>
    </location>
</feature>
<evidence type="ECO:0000256" key="3">
    <source>
        <dbReference type="SAM" id="SignalP"/>
    </source>
</evidence>
<dbReference type="Proteomes" id="UP000228621">
    <property type="component" value="Unassembled WGS sequence"/>
</dbReference>
<gene>
    <name evidence="4" type="ORF">CEX98_03820</name>
</gene>
<dbReference type="EMBL" id="NKHF01000018">
    <property type="protein sequence ID" value="PCK33040.1"/>
    <property type="molecule type" value="Genomic_DNA"/>
</dbReference>